<gene>
    <name evidence="2" type="ORF">HB770_16390</name>
</gene>
<dbReference type="PANTHER" id="PTHR39335:SF1">
    <property type="entry name" value="BLL4220 PROTEIN"/>
    <property type="match status" value="1"/>
</dbReference>
<proteinExistence type="predicted"/>
<dbReference type="EMBL" id="CP050549">
    <property type="protein sequence ID" value="QND42688.1"/>
    <property type="molecule type" value="Genomic_DNA"/>
</dbReference>
<evidence type="ECO:0000313" key="2">
    <source>
        <dbReference type="EMBL" id="QND42688.1"/>
    </source>
</evidence>
<dbReference type="Proteomes" id="UP000515518">
    <property type="component" value="Chromosome"/>
</dbReference>
<keyword evidence="1" id="KW-0732">Signal</keyword>
<dbReference type="GO" id="GO:0043448">
    <property type="term" value="P:alkane catabolic process"/>
    <property type="evidence" value="ECO:0007669"/>
    <property type="project" value="TreeGrafter"/>
</dbReference>
<accession>A0A7G6RKA6</accession>
<dbReference type="Pfam" id="PF03640">
    <property type="entry name" value="Lipoprotein_15"/>
    <property type="match status" value="2"/>
</dbReference>
<feature type="signal peptide" evidence="1">
    <location>
        <begin position="1"/>
        <end position="22"/>
    </location>
</feature>
<dbReference type="PIRSF" id="PIRSF029720">
    <property type="entry name" value="UCP029720"/>
    <property type="match status" value="1"/>
</dbReference>
<evidence type="ECO:0000256" key="1">
    <source>
        <dbReference type="SAM" id="SignalP"/>
    </source>
</evidence>
<dbReference type="AlphaFoldDB" id="A0A7G6RKA6"/>
<reference evidence="3" key="1">
    <citation type="journal article" date="2020" name="Mol. Plant Microbe">
        <title>Rhizobial microsymbionts of the narrowly endemic Oxytropis species growing in Kamchatka are characterized by significant genetic diversity and possess a set of genes that are associated with T3SS and T6SS secretion systems and can affect the development of symbiosis.</title>
        <authorList>
            <person name="Safronova V."/>
            <person name="Guro P."/>
            <person name="Sazanova A."/>
            <person name="Kuznetsova I."/>
            <person name="Belimov A."/>
            <person name="Yakubov V."/>
            <person name="Chirak E."/>
            <person name="Afonin A."/>
            <person name="Gogolev Y."/>
            <person name="Andronov E."/>
            <person name="Tikhonovich I."/>
        </authorList>
    </citation>
    <scope>NUCLEOTIDE SEQUENCE [LARGE SCALE GENOMIC DNA]</scope>
    <source>
        <strain evidence="3">RCAM0610</strain>
    </source>
</reference>
<feature type="chain" id="PRO_5028863023" description="Lipoprotein" evidence="1">
    <location>
        <begin position="23"/>
        <end position="127"/>
    </location>
</feature>
<dbReference type="InterPro" id="IPR014558">
    <property type="entry name" value="UCP029720"/>
</dbReference>
<dbReference type="InterPro" id="IPR005297">
    <property type="entry name" value="Lipoprotein_repeat"/>
</dbReference>
<evidence type="ECO:0008006" key="4">
    <source>
        <dbReference type="Google" id="ProtNLM"/>
    </source>
</evidence>
<name>A0A7G6RKA6_RHILV</name>
<organism evidence="2 3">
    <name type="scientific">Rhizobium leguminosarum bv. viciae</name>
    <dbReference type="NCBI Taxonomy" id="387"/>
    <lineage>
        <taxon>Bacteria</taxon>
        <taxon>Pseudomonadati</taxon>
        <taxon>Pseudomonadota</taxon>
        <taxon>Alphaproteobacteria</taxon>
        <taxon>Hyphomicrobiales</taxon>
        <taxon>Rhizobiaceae</taxon>
        <taxon>Rhizobium/Agrobacterium group</taxon>
        <taxon>Rhizobium</taxon>
    </lineage>
</organism>
<evidence type="ECO:0000313" key="3">
    <source>
        <dbReference type="Proteomes" id="UP000515518"/>
    </source>
</evidence>
<dbReference type="PANTHER" id="PTHR39335">
    <property type="entry name" value="BLL4220 PROTEIN"/>
    <property type="match status" value="1"/>
</dbReference>
<sequence length="127" mass="13479">MKSVKFLSVVAAATFAATAAFAAPPVKTVEIRKGQGACLSENGMTLYTFKKDVKGVSNCNDDCAKNWPPLMAAGDAKADGAYSIVDRKDGTKQWAKDGMPLYFWVKDKKAGDITGDGVGGNWDLAKP</sequence>
<protein>
    <recommendedName>
        <fullName evidence="4">Lipoprotein</fullName>
    </recommendedName>
</protein>